<proteinExistence type="predicted"/>
<evidence type="ECO:0000256" key="1">
    <source>
        <dbReference type="SAM" id="Phobius"/>
    </source>
</evidence>
<dbReference type="Proteomes" id="UP001204953">
    <property type="component" value="Unassembled WGS sequence"/>
</dbReference>
<dbReference type="RefSeq" id="WP_254013245.1">
    <property type="nucleotide sequence ID" value="NZ_JAMZMM010000206.1"/>
</dbReference>
<evidence type="ECO:0000313" key="3">
    <source>
        <dbReference type="Proteomes" id="UP001204953"/>
    </source>
</evidence>
<feature type="transmembrane region" description="Helical" evidence="1">
    <location>
        <begin position="20"/>
        <end position="40"/>
    </location>
</feature>
<dbReference type="AlphaFoldDB" id="A0AAE3GVE0"/>
<accession>A0AAE3GVE0</accession>
<organism evidence="2 3">
    <name type="scientific">Limnofasciculus baicalensis BBK-W-15</name>
    <dbReference type="NCBI Taxonomy" id="2699891"/>
    <lineage>
        <taxon>Bacteria</taxon>
        <taxon>Bacillati</taxon>
        <taxon>Cyanobacteriota</taxon>
        <taxon>Cyanophyceae</taxon>
        <taxon>Coleofasciculales</taxon>
        <taxon>Coleofasciculaceae</taxon>
        <taxon>Limnofasciculus</taxon>
        <taxon>Limnofasciculus baicalensis</taxon>
    </lineage>
</organism>
<sequence>MNAQQRCETGKTDSTPSNRWTQIFVVALTLLGLGLIPIVYSPDAPEAQNIMPKETNIGQSN</sequence>
<keyword evidence="1" id="KW-0812">Transmembrane</keyword>
<keyword evidence="1" id="KW-1133">Transmembrane helix</keyword>
<dbReference type="EMBL" id="JAMZMM010000206">
    <property type="protein sequence ID" value="MCP2730488.1"/>
    <property type="molecule type" value="Genomic_DNA"/>
</dbReference>
<evidence type="ECO:0000313" key="2">
    <source>
        <dbReference type="EMBL" id="MCP2730488.1"/>
    </source>
</evidence>
<gene>
    <name evidence="2" type="ORF">NJ959_18840</name>
</gene>
<comment type="caution">
    <text evidence="2">The sequence shown here is derived from an EMBL/GenBank/DDBJ whole genome shotgun (WGS) entry which is preliminary data.</text>
</comment>
<keyword evidence="3" id="KW-1185">Reference proteome</keyword>
<protein>
    <submittedName>
        <fullName evidence="2">Uncharacterized protein</fullName>
    </submittedName>
</protein>
<name>A0AAE3GVE0_9CYAN</name>
<reference evidence="2" key="1">
    <citation type="submission" date="2022-06" db="EMBL/GenBank/DDBJ databases">
        <title>New cyanobacteria of genus Symplocastrum in benthos of Lake Baikal.</title>
        <authorList>
            <person name="Sorokovikova E."/>
            <person name="Tikhonova I."/>
            <person name="Krasnopeev A."/>
            <person name="Evseev P."/>
            <person name="Gladkikh A."/>
            <person name="Belykh O."/>
        </authorList>
    </citation>
    <scope>NUCLEOTIDE SEQUENCE</scope>
    <source>
        <strain evidence="2">BBK-W-15</strain>
    </source>
</reference>
<keyword evidence="1" id="KW-0472">Membrane</keyword>